<evidence type="ECO:0000313" key="3">
    <source>
        <dbReference type="Proteomes" id="UP000762676"/>
    </source>
</evidence>
<dbReference type="Proteomes" id="UP000762676">
    <property type="component" value="Unassembled WGS sequence"/>
</dbReference>
<reference evidence="2 3" key="1">
    <citation type="journal article" date="2021" name="Elife">
        <title>Chloroplast acquisition without the gene transfer in kleptoplastic sea slugs, Plakobranchus ocellatus.</title>
        <authorList>
            <person name="Maeda T."/>
            <person name="Takahashi S."/>
            <person name="Yoshida T."/>
            <person name="Shimamura S."/>
            <person name="Takaki Y."/>
            <person name="Nagai Y."/>
            <person name="Toyoda A."/>
            <person name="Suzuki Y."/>
            <person name="Arimoto A."/>
            <person name="Ishii H."/>
            <person name="Satoh N."/>
            <person name="Nishiyama T."/>
            <person name="Hasebe M."/>
            <person name="Maruyama T."/>
            <person name="Minagawa J."/>
            <person name="Obokata J."/>
            <person name="Shigenobu S."/>
        </authorList>
    </citation>
    <scope>NUCLEOTIDE SEQUENCE [LARGE SCALE GENOMIC DNA]</scope>
</reference>
<evidence type="ECO:0000256" key="1">
    <source>
        <dbReference type="SAM" id="MobiDB-lite"/>
    </source>
</evidence>
<name>A0AAV4H573_9GAST</name>
<keyword evidence="3" id="KW-1185">Reference proteome</keyword>
<gene>
    <name evidence="2" type="ORF">ElyMa_006208200</name>
</gene>
<dbReference type="AlphaFoldDB" id="A0AAV4H573"/>
<protein>
    <submittedName>
        <fullName evidence="2">Uncharacterized protein</fullName>
    </submittedName>
</protein>
<organism evidence="2 3">
    <name type="scientific">Elysia marginata</name>
    <dbReference type="NCBI Taxonomy" id="1093978"/>
    <lineage>
        <taxon>Eukaryota</taxon>
        <taxon>Metazoa</taxon>
        <taxon>Spiralia</taxon>
        <taxon>Lophotrochozoa</taxon>
        <taxon>Mollusca</taxon>
        <taxon>Gastropoda</taxon>
        <taxon>Heterobranchia</taxon>
        <taxon>Euthyneura</taxon>
        <taxon>Panpulmonata</taxon>
        <taxon>Sacoglossa</taxon>
        <taxon>Placobranchoidea</taxon>
        <taxon>Plakobranchidae</taxon>
        <taxon>Elysia</taxon>
    </lineage>
</organism>
<dbReference type="EMBL" id="BMAT01012454">
    <property type="protein sequence ID" value="GFR92739.1"/>
    <property type="molecule type" value="Genomic_DNA"/>
</dbReference>
<feature type="compositionally biased region" description="Polar residues" evidence="1">
    <location>
        <begin position="212"/>
        <end position="230"/>
    </location>
</feature>
<sequence length="273" mass="30853">MGGKKLMYWGVPKRLLHRSVTDLHDRFVTEVFKVSLSFFCKVRRCMRYCISAAKQAYNQTLCELCENTRLKLKALSASTSYPVMDVHNYVDRMTCPREGMFHKKKLPRRNLPDDINRDSPEVQTVKGTRKVHCVNAAGDGVEIWTRELSCHCQNYCGAGASECDAPDLKWTYHRIIKKDQTSRNKSLNSTTTNISEILSSSLLDQVEEDLGTNNVSSQEVSSNIQGTSEGPSMEASEVLSVDSDQQEVHVSFMKEEKKGYISPLPTRIHLGSH</sequence>
<accession>A0AAV4H573</accession>
<evidence type="ECO:0000313" key="2">
    <source>
        <dbReference type="EMBL" id="GFR92739.1"/>
    </source>
</evidence>
<proteinExistence type="predicted"/>
<feature type="region of interest" description="Disordered" evidence="1">
    <location>
        <begin position="212"/>
        <end position="236"/>
    </location>
</feature>
<comment type="caution">
    <text evidence="2">The sequence shown here is derived from an EMBL/GenBank/DDBJ whole genome shotgun (WGS) entry which is preliminary data.</text>
</comment>